<dbReference type="Pfam" id="PF13808">
    <property type="entry name" value="DDE_Tnp_1_assoc"/>
    <property type="match status" value="1"/>
</dbReference>
<protein>
    <submittedName>
        <fullName evidence="2">DDE_Tnp_1-associated</fullName>
    </submittedName>
</protein>
<keyword evidence="3" id="KW-1185">Reference proteome</keyword>
<dbReference type="InterPro" id="IPR032806">
    <property type="entry name" value="YbfD_N"/>
</dbReference>
<reference evidence="2 3" key="1">
    <citation type="journal article" date="2022" name="bioRxiv">
        <title>Ecology and evolution of chlamydial symbionts of arthropods.</title>
        <authorList>
            <person name="Halter T."/>
            <person name="Koestlbacher S."/>
            <person name="Collingro A."/>
            <person name="Sixt B.S."/>
            <person name="Toenshoff E.R."/>
            <person name="Hendrickx F."/>
            <person name="Kostanjsek R."/>
            <person name="Horn M."/>
        </authorList>
    </citation>
    <scope>NUCLEOTIDE SEQUENCE [LARGE SCALE GENOMIC DNA]</scope>
    <source>
        <strain evidence="2">W744xW776</strain>
    </source>
</reference>
<dbReference type="EMBL" id="CP075587">
    <property type="protein sequence ID" value="QYF48020.1"/>
    <property type="molecule type" value="Genomic_DNA"/>
</dbReference>
<organism evidence="2 3">
    <name type="scientific">Candidatus Rhabdochlamydia oedothoracis</name>
    <dbReference type="NCBI Taxonomy" id="2720720"/>
    <lineage>
        <taxon>Bacteria</taxon>
        <taxon>Pseudomonadati</taxon>
        <taxon>Chlamydiota</taxon>
        <taxon>Chlamydiia</taxon>
        <taxon>Parachlamydiales</taxon>
        <taxon>Candidatus Rhabdochlamydiaceae</taxon>
        <taxon>Candidatus Rhabdochlamydia</taxon>
    </lineage>
</organism>
<sequence length="56" mass="6318">MEGFIHSSSIMMHFSKLPDPRKARNQLYSLHDIISTSILAMLCGQDDYMGFSLGLL</sequence>
<evidence type="ECO:0000313" key="3">
    <source>
        <dbReference type="Proteomes" id="UP000826014"/>
    </source>
</evidence>
<accession>A0ABX8V3I6</accession>
<gene>
    <name evidence="2" type="ORF">RHABOEDO_000109</name>
</gene>
<dbReference type="Proteomes" id="UP000826014">
    <property type="component" value="Chromosome"/>
</dbReference>
<feature type="domain" description="H repeat-associated protein N-terminal" evidence="1">
    <location>
        <begin position="12"/>
        <end position="49"/>
    </location>
</feature>
<evidence type="ECO:0000313" key="2">
    <source>
        <dbReference type="EMBL" id="QYF48020.1"/>
    </source>
</evidence>
<name>A0ABX8V3I6_9BACT</name>
<proteinExistence type="predicted"/>
<evidence type="ECO:0000259" key="1">
    <source>
        <dbReference type="Pfam" id="PF13808"/>
    </source>
</evidence>
<dbReference type="RefSeq" id="WP_215217785.1">
    <property type="nucleotide sequence ID" value="NZ_CP075587.1"/>
</dbReference>